<comment type="caution">
    <text evidence="2">The sequence shown here is derived from an EMBL/GenBank/DDBJ whole genome shotgun (WGS) entry which is preliminary data.</text>
</comment>
<dbReference type="AlphaFoldDB" id="A0A8H9MAV1"/>
<reference evidence="2" key="1">
    <citation type="journal article" date="2014" name="Int. J. Syst. Evol. Microbiol.">
        <title>Complete genome sequence of Corynebacterium casei LMG S-19264T (=DSM 44701T), isolated from a smear-ripened cheese.</title>
        <authorList>
            <consortium name="US DOE Joint Genome Institute (JGI-PGF)"/>
            <person name="Walter F."/>
            <person name="Albersmeier A."/>
            <person name="Kalinowski J."/>
            <person name="Ruckert C."/>
        </authorList>
    </citation>
    <scope>NUCLEOTIDE SEQUENCE</scope>
    <source>
        <strain evidence="2">CGMCC 4.7679</strain>
    </source>
</reference>
<evidence type="ECO:0000313" key="3">
    <source>
        <dbReference type="Proteomes" id="UP000658656"/>
    </source>
</evidence>
<proteinExistence type="predicted"/>
<gene>
    <name evidence="2" type="ORF">GCM10017566_11160</name>
</gene>
<protein>
    <submittedName>
        <fullName evidence="2">Uncharacterized protein</fullName>
    </submittedName>
</protein>
<dbReference type="Proteomes" id="UP000658656">
    <property type="component" value="Unassembled WGS sequence"/>
</dbReference>
<dbReference type="EMBL" id="BNAV01000001">
    <property type="protein sequence ID" value="GHF39631.1"/>
    <property type="molecule type" value="Genomic_DNA"/>
</dbReference>
<name>A0A8H9MAV1_9PSEU</name>
<accession>A0A8H9MAV1</accession>
<organism evidence="2 3">
    <name type="scientific">Amycolatopsis bartoniae</name>
    <dbReference type="NCBI Taxonomy" id="941986"/>
    <lineage>
        <taxon>Bacteria</taxon>
        <taxon>Bacillati</taxon>
        <taxon>Actinomycetota</taxon>
        <taxon>Actinomycetes</taxon>
        <taxon>Pseudonocardiales</taxon>
        <taxon>Pseudonocardiaceae</taxon>
        <taxon>Amycolatopsis</taxon>
    </lineage>
</organism>
<evidence type="ECO:0000256" key="1">
    <source>
        <dbReference type="SAM" id="MobiDB-lite"/>
    </source>
</evidence>
<feature type="region of interest" description="Disordered" evidence="1">
    <location>
        <begin position="1"/>
        <end position="27"/>
    </location>
</feature>
<feature type="region of interest" description="Disordered" evidence="1">
    <location>
        <begin position="39"/>
        <end position="68"/>
    </location>
</feature>
<sequence>MSGSGRSQARAEPTPKYSLVRTNHGSAVTWDRVTDHSGPIAASRSALAPLGTDTTGRGTAGKRQKNPP</sequence>
<evidence type="ECO:0000313" key="2">
    <source>
        <dbReference type="EMBL" id="GHF39631.1"/>
    </source>
</evidence>
<reference evidence="2" key="2">
    <citation type="submission" date="2020-09" db="EMBL/GenBank/DDBJ databases">
        <authorList>
            <person name="Sun Q."/>
            <person name="Zhou Y."/>
        </authorList>
    </citation>
    <scope>NUCLEOTIDE SEQUENCE</scope>
    <source>
        <strain evidence="2">CGMCC 4.7679</strain>
    </source>
</reference>
<keyword evidence="3" id="KW-1185">Reference proteome</keyword>